<sequence>MEPTSCVPIGATGDYFLELDCDKSGAGGLIALADTSFRMYLYDCTTLRLVAHAAHAHADRIRCVRHARLGSAAAVLSASDDGRVRAWDPRQGLSYPALELSARPDGALAEPDDADGAGLFATDADASGTLVCAGGEARVLLWDVRMAAARAGALHTYDEVHTEACTSARFHAGQPSRLVTGSVDGLLCLLDGTKDGGDDELVRAVCNAGDAVVRAGAFDGWGAGPADDGLHAYCVSGTEVVSVWALESGVRRASWERICAPGGSSATVEADALDGDDADDAFAGAAAARADPGALDDGDGAGVARGAAYVVDCLVAGAGARAPAGAAPTPAASSLGVVAGTHAGEVHVLALPHAAGSQPAPCVVLRAGGAARAGHRLTVRACAWAEEAGQLFTIGEDGLLCCWRAERLLDARANAHAARLEEAADAAKTNEDASRRAGNGRAARAGHVRVSSRDGLETARRAVARARPHGVAARRAKAASALLATFDPAYVRWVAVTRAAARVHWLARVRACHFRRSSDE</sequence>
<dbReference type="Pfam" id="PF00400">
    <property type="entry name" value="WD40"/>
    <property type="match status" value="1"/>
</dbReference>
<protein>
    <submittedName>
        <fullName evidence="4">Uncharacterized protein</fullName>
    </submittedName>
</protein>
<dbReference type="SUPFAM" id="SSF50978">
    <property type="entry name" value="WD40 repeat-like"/>
    <property type="match status" value="1"/>
</dbReference>
<dbReference type="OrthoDB" id="25131at2759"/>
<evidence type="ECO:0000256" key="2">
    <source>
        <dbReference type="ARBA" id="ARBA00022737"/>
    </source>
</evidence>
<dbReference type="SMART" id="SM00320">
    <property type="entry name" value="WD40"/>
    <property type="match status" value="4"/>
</dbReference>
<dbReference type="InterPro" id="IPR036322">
    <property type="entry name" value="WD40_repeat_dom_sf"/>
</dbReference>
<dbReference type="EMBL" id="JAGTXO010000007">
    <property type="protein sequence ID" value="KAG8466821.1"/>
    <property type="molecule type" value="Genomic_DNA"/>
</dbReference>
<feature type="compositionally biased region" description="Low complexity" evidence="3">
    <location>
        <begin position="436"/>
        <end position="449"/>
    </location>
</feature>
<evidence type="ECO:0000313" key="5">
    <source>
        <dbReference type="Proteomes" id="UP000751190"/>
    </source>
</evidence>
<feature type="region of interest" description="Disordered" evidence="3">
    <location>
        <begin position="423"/>
        <end position="456"/>
    </location>
</feature>
<reference evidence="4" key="1">
    <citation type="submission" date="2021-05" db="EMBL/GenBank/DDBJ databases">
        <title>The genome of the haptophyte Pavlova lutheri (Diacronema luteri, Pavlovales) - a model for lipid biosynthesis in eukaryotic algae.</title>
        <authorList>
            <person name="Hulatt C.J."/>
            <person name="Posewitz M.C."/>
        </authorList>
    </citation>
    <scope>NUCLEOTIDE SEQUENCE</scope>
    <source>
        <strain evidence="4">NIVA-4/92</strain>
    </source>
</reference>
<keyword evidence="5" id="KW-1185">Reference proteome</keyword>
<gene>
    <name evidence="4" type="ORF">KFE25_008200</name>
</gene>
<dbReference type="InterPro" id="IPR001680">
    <property type="entry name" value="WD40_rpt"/>
</dbReference>
<evidence type="ECO:0000256" key="3">
    <source>
        <dbReference type="SAM" id="MobiDB-lite"/>
    </source>
</evidence>
<accession>A0A8J6CD72</accession>
<name>A0A8J6CD72_DIALT</name>
<proteinExistence type="predicted"/>
<organism evidence="4 5">
    <name type="scientific">Diacronema lutheri</name>
    <name type="common">Unicellular marine alga</name>
    <name type="synonym">Monochrysis lutheri</name>
    <dbReference type="NCBI Taxonomy" id="2081491"/>
    <lineage>
        <taxon>Eukaryota</taxon>
        <taxon>Haptista</taxon>
        <taxon>Haptophyta</taxon>
        <taxon>Pavlovophyceae</taxon>
        <taxon>Pavlovales</taxon>
        <taxon>Pavlovaceae</taxon>
        <taxon>Diacronema</taxon>
    </lineage>
</organism>
<keyword evidence="2" id="KW-0677">Repeat</keyword>
<dbReference type="OMA" id="EDQLVCV"/>
<dbReference type="InterPro" id="IPR039328">
    <property type="entry name" value="WDR89"/>
</dbReference>
<keyword evidence="1" id="KW-0853">WD repeat</keyword>
<dbReference type="AlphaFoldDB" id="A0A8J6CD72"/>
<evidence type="ECO:0000256" key="1">
    <source>
        <dbReference type="ARBA" id="ARBA00022574"/>
    </source>
</evidence>
<dbReference type="InterPro" id="IPR015943">
    <property type="entry name" value="WD40/YVTN_repeat-like_dom_sf"/>
</dbReference>
<dbReference type="PANTHER" id="PTHR22889">
    <property type="entry name" value="WD REPEAT-CONTAINING PROTEIN 89"/>
    <property type="match status" value="1"/>
</dbReference>
<comment type="caution">
    <text evidence="4">The sequence shown here is derived from an EMBL/GenBank/DDBJ whole genome shotgun (WGS) entry which is preliminary data.</text>
</comment>
<dbReference type="PANTHER" id="PTHR22889:SF0">
    <property type="entry name" value="WD REPEAT-CONTAINING PROTEIN 89"/>
    <property type="match status" value="1"/>
</dbReference>
<dbReference type="Proteomes" id="UP000751190">
    <property type="component" value="Unassembled WGS sequence"/>
</dbReference>
<evidence type="ECO:0000313" key="4">
    <source>
        <dbReference type="EMBL" id="KAG8466821.1"/>
    </source>
</evidence>
<dbReference type="Gene3D" id="2.130.10.10">
    <property type="entry name" value="YVTN repeat-like/Quinoprotein amine dehydrogenase"/>
    <property type="match status" value="2"/>
</dbReference>